<dbReference type="RefSeq" id="WP_126037724.1">
    <property type="nucleotide sequence ID" value="NZ_CP034438.1"/>
</dbReference>
<feature type="transmembrane region" description="Helical" evidence="1">
    <location>
        <begin position="68"/>
        <end position="90"/>
    </location>
</feature>
<dbReference type="AlphaFoldDB" id="A0A3S8Z633"/>
<dbReference type="EMBL" id="CP034438">
    <property type="protein sequence ID" value="AZN28929.1"/>
    <property type="molecule type" value="Genomic_DNA"/>
</dbReference>
<proteinExistence type="predicted"/>
<keyword evidence="1" id="KW-1133">Transmembrane helix</keyword>
<sequence length="92" mass="9909">MGAVLDRRSHAGTLRPVDLPRLRAVSARAPIDVPALTVTRPERVELQAVPDIAPEHERDLGGMERLVGVLKVGIIASASAAFAFGLELWLTF</sequence>
<evidence type="ECO:0000256" key="1">
    <source>
        <dbReference type="SAM" id="Phobius"/>
    </source>
</evidence>
<gene>
    <name evidence="2" type="ORF">EJO69_00415</name>
</gene>
<keyword evidence="3" id="KW-1185">Reference proteome</keyword>
<keyword evidence="1" id="KW-0812">Transmembrane</keyword>
<evidence type="ECO:0000313" key="2">
    <source>
        <dbReference type="EMBL" id="AZN28929.1"/>
    </source>
</evidence>
<dbReference type="KEGG" id="fsl:EJO69_00415"/>
<keyword evidence="1" id="KW-0472">Membrane</keyword>
<accession>A0A3S8Z633</accession>
<protein>
    <submittedName>
        <fullName evidence="2">Uncharacterized protein</fullName>
    </submittedName>
</protein>
<name>A0A3S8Z633_9ACTO</name>
<organism evidence="2 3">
    <name type="scientific">Flaviflexus salsibiostraticola</name>
    <dbReference type="NCBI Taxonomy" id="1282737"/>
    <lineage>
        <taxon>Bacteria</taxon>
        <taxon>Bacillati</taxon>
        <taxon>Actinomycetota</taxon>
        <taxon>Actinomycetes</taxon>
        <taxon>Actinomycetales</taxon>
        <taxon>Actinomycetaceae</taxon>
        <taxon>Flaviflexus</taxon>
    </lineage>
</organism>
<evidence type="ECO:0000313" key="3">
    <source>
        <dbReference type="Proteomes" id="UP000270021"/>
    </source>
</evidence>
<dbReference type="OrthoDB" id="3268787at2"/>
<reference evidence="2 3" key="1">
    <citation type="submission" date="2018-12" db="EMBL/GenBank/DDBJ databases">
        <title>Complete genome sequence of Flaviflexus salsibiostraticola KCTC 33148.</title>
        <authorList>
            <person name="Bae J.-W."/>
        </authorList>
    </citation>
    <scope>NUCLEOTIDE SEQUENCE [LARGE SCALE GENOMIC DNA]</scope>
    <source>
        <strain evidence="2 3">KCTC 33148</strain>
    </source>
</reference>
<dbReference type="Proteomes" id="UP000270021">
    <property type="component" value="Chromosome"/>
</dbReference>